<organism evidence="1 2">
    <name type="scientific">Araneus ventricosus</name>
    <name type="common">Orbweaver spider</name>
    <name type="synonym">Epeira ventricosa</name>
    <dbReference type="NCBI Taxonomy" id="182803"/>
    <lineage>
        <taxon>Eukaryota</taxon>
        <taxon>Metazoa</taxon>
        <taxon>Ecdysozoa</taxon>
        <taxon>Arthropoda</taxon>
        <taxon>Chelicerata</taxon>
        <taxon>Arachnida</taxon>
        <taxon>Araneae</taxon>
        <taxon>Araneomorphae</taxon>
        <taxon>Entelegynae</taxon>
        <taxon>Araneoidea</taxon>
        <taxon>Araneidae</taxon>
        <taxon>Araneus</taxon>
    </lineage>
</organism>
<evidence type="ECO:0000313" key="2">
    <source>
        <dbReference type="Proteomes" id="UP000499080"/>
    </source>
</evidence>
<keyword evidence="2" id="KW-1185">Reference proteome</keyword>
<sequence>MTRGEIRWWVAVGDRGQPPDKSLRRNLSATPQMGSTKGFLNLEFGRREERLETRRDSIGIRSLIRISILEIGED</sequence>
<protein>
    <submittedName>
        <fullName evidence="1">Uncharacterized protein</fullName>
    </submittedName>
</protein>
<gene>
    <name evidence="1" type="ORF">AVEN_27569_1</name>
</gene>
<dbReference type="Proteomes" id="UP000499080">
    <property type="component" value="Unassembled WGS sequence"/>
</dbReference>
<dbReference type="EMBL" id="BGPR01014786">
    <property type="protein sequence ID" value="GBN66682.1"/>
    <property type="molecule type" value="Genomic_DNA"/>
</dbReference>
<reference evidence="1 2" key="1">
    <citation type="journal article" date="2019" name="Sci. Rep.">
        <title>Orb-weaving spider Araneus ventricosus genome elucidates the spidroin gene catalogue.</title>
        <authorList>
            <person name="Kono N."/>
            <person name="Nakamura H."/>
            <person name="Ohtoshi R."/>
            <person name="Moran D.A.P."/>
            <person name="Shinohara A."/>
            <person name="Yoshida Y."/>
            <person name="Fujiwara M."/>
            <person name="Mori M."/>
            <person name="Tomita M."/>
            <person name="Arakawa K."/>
        </authorList>
    </citation>
    <scope>NUCLEOTIDE SEQUENCE [LARGE SCALE GENOMIC DNA]</scope>
</reference>
<name>A0A4Y2QTG7_ARAVE</name>
<evidence type="ECO:0000313" key="1">
    <source>
        <dbReference type="EMBL" id="GBN66682.1"/>
    </source>
</evidence>
<dbReference type="AlphaFoldDB" id="A0A4Y2QTG7"/>
<proteinExistence type="predicted"/>
<accession>A0A4Y2QTG7</accession>
<comment type="caution">
    <text evidence="1">The sequence shown here is derived from an EMBL/GenBank/DDBJ whole genome shotgun (WGS) entry which is preliminary data.</text>
</comment>